<dbReference type="InterPro" id="IPR005146">
    <property type="entry name" value="B3/B4_tRNA-bd"/>
</dbReference>
<keyword evidence="6 15" id="KW-0436">Ligase</keyword>
<keyword evidence="13 15" id="KW-0030">Aminoacyl-tRNA synthetase</keyword>
<proteinExistence type="inferred from homology"/>
<dbReference type="Gene3D" id="2.40.50.140">
    <property type="entry name" value="Nucleic acid-binding proteins"/>
    <property type="match status" value="1"/>
</dbReference>
<dbReference type="InterPro" id="IPR009061">
    <property type="entry name" value="DNA-bd_dom_put_sf"/>
</dbReference>
<comment type="similarity">
    <text evidence="2 15">Belongs to the phenylalanyl-tRNA synthetase beta subunit family. Type 1 subfamily.</text>
</comment>
<dbReference type="AlphaFoldDB" id="L7UC51"/>
<dbReference type="SMART" id="SM00874">
    <property type="entry name" value="B5"/>
    <property type="match status" value="1"/>
</dbReference>
<dbReference type="SUPFAM" id="SSF50249">
    <property type="entry name" value="Nucleic acid-binding proteins"/>
    <property type="match status" value="1"/>
</dbReference>
<dbReference type="Pfam" id="PF03483">
    <property type="entry name" value="B3_4"/>
    <property type="match status" value="1"/>
</dbReference>
<dbReference type="Gene3D" id="3.30.930.10">
    <property type="entry name" value="Bira Bifunctional Protein, Domain 2"/>
    <property type="match status" value="1"/>
</dbReference>
<dbReference type="eggNOG" id="COG0072">
    <property type="taxonomic scope" value="Bacteria"/>
</dbReference>
<dbReference type="SMART" id="SM00896">
    <property type="entry name" value="FDX-ACB"/>
    <property type="match status" value="1"/>
</dbReference>
<dbReference type="EMBL" id="CP004025">
    <property type="protein sequence ID" value="AGC45653.1"/>
    <property type="molecule type" value="Genomic_DNA"/>
</dbReference>
<evidence type="ECO:0000256" key="13">
    <source>
        <dbReference type="ARBA" id="ARBA00023146"/>
    </source>
</evidence>
<dbReference type="FunFam" id="3.50.40.10:FF:000001">
    <property type="entry name" value="Phenylalanine--tRNA ligase beta subunit"/>
    <property type="match status" value="1"/>
</dbReference>
<dbReference type="NCBIfam" id="TIGR00472">
    <property type="entry name" value="pheT_bact"/>
    <property type="match status" value="1"/>
</dbReference>
<dbReference type="SUPFAM" id="SSF56037">
    <property type="entry name" value="PheT/TilS domain"/>
    <property type="match status" value="1"/>
</dbReference>
<evidence type="ECO:0000256" key="12">
    <source>
        <dbReference type="ARBA" id="ARBA00022917"/>
    </source>
</evidence>
<dbReference type="Pfam" id="PF17759">
    <property type="entry name" value="tRNA_synthFbeta"/>
    <property type="match status" value="1"/>
</dbReference>
<dbReference type="PANTHER" id="PTHR10947">
    <property type="entry name" value="PHENYLALANYL-TRNA SYNTHETASE BETA CHAIN AND LEUCINE-RICH REPEAT-CONTAINING PROTEIN 47"/>
    <property type="match status" value="1"/>
</dbReference>
<dbReference type="CDD" id="cd02796">
    <property type="entry name" value="tRNA_bind_bactPheRS"/>
    <property type="match status" value="1"/>
</dbReference>
<dbReference type="InterPro" id="IPR004532">
    <property type="entry name" value="Phe-tRNA-ligase_IIc_bsu_bact"/>
</dbReference>
<comment type="subcellular location">
    <subcellularLocation>
        <location evidence="1 15">Cytoplasm</location>
    </subcellularLocation>
</comment>
<dbReference type="GO" id="GO:0006432">
    <property type="term" value="P:phenylalanyl-tRNA aminoacylation"/>
    <property type="evidence" value="ECO:0007669"/>
    <property type="project" value="UniProtKB-UniRule"/>
</dbReference>
<dbReference type="PANTHER" id="PTHR10947:SF0">
    <property type="entry name" value="PHENYLALANINE--TRNA LIGASE BETA SUBUNIT"/>
    <property type="match status" value="1"/>
</dbReference>
<sequence length="827" mass="88616">MPPVGVARPRAPVFVPSEQEGGPVKISVKWLGDYVALPPSVDELARKLTAAGLEIEGLERPAEGLKGVVVGQIQESVQHPNADKLSVTKIDAGTGTLLQVVCGAKNFKVGDKVPLATVGAKLPNGMEIKQAALRGVDSSGMLCSSKELGLSEESSGLLILSPDQKVGTPIAEALGLDDVVLEVNVTPNRPDALSHLGVAREVGVVTGAALKVPQPKPVESGAPASEKVKVRVENPERCPRYAARVVENVTIKPSPQWMQDRLKACGVRAINNVVDVTNYVNLEFGQPLHAFDLDKLAGQEIVVRMAAKGEKLTTLDGKARTLDADDLVICDKSTPQALAGVMGGGDSEVTEKTTRLVLESANFVGSGVRRTAKRHVLHTEASHRFERGADLDAVVPALERAAQLIAELSGGTVAPGRVDVYPAEKPPRQVTLRFARVEKVLGVAVAEAEVRRILEALGFKKVAESAGQATYEVPRARVDVEREEDLLEEVARVYGYDNIPAKLPRGLAELAPEPAHAEAERRLRQALAGTGLSEVVNYSFVAPKSLEVLGLKEQPVELLNPLSVEQSVMRTSLLPGLLENLSRSVRHQVESVSVYETGRAYFRDAEGGQGIRPAAREVHRVAGLVWGLRGGGRSWTQKDARADFYDAKGAVEAVLAALRVEGTTWSPGGPAAYHPRASAEVKGADGTVLGYVGELHPRVVKALGLPEGVFVFELDTAPLYASARLVPEYHPLPKFPAVLRDLAVVVPVEQANEEVRKVILEVGGPLVEDALVFDVYTGKPIPEGKKNLAYALRYRSPDRTLTDVEVSEAHQRIISEVNQRLGASLRA</sequence>
<dbReference type="STRING" id="1278073.MYSTI_04356"/>
<dbReference type="EC" id="6.1.1.20" evidence="15"/>
<evidence type="ECO:0000313" key="21">
    <source>
        <dbReference type="Proteomes" id="UP000011131"/>
    </source>
</evidence>
<dbReference type="InterPro" id="IPR012340">
    <property type="entry name" value="NA-bd_OB-fold"/>
</dbReference>
<feature type="domain" description="B5" evidence="19">
    <location>
        <begin position="425"/>
        <end position="501"/>
    </location>
</feature>
<dbReference type="HOGENOM" id="CLU_016891_0_0_7"/>
<protein>
    <recommendedName>
        <fullName evidence="15">Phenylalanine--tRNA ligase beta subunit</fullName>
        <ecNumber evidence="15">6.1.1.20</ecNumber>
    </recommendedName>
    <alternativeName>
        <fullName evidence="15">Phenylalanyl-tRNA synthetase beta subunit</fullName>
        <shortName evidence="15">PheRS</shortName>
    </alternativeName>
</protein>
<feature type="binding site" evidence="15">
    <location>
        <position position="488"/>
    </location>
    <ligand>
        <name>Mg(2+)</name>
        <dbReference type="ChEBI" id="CHEBI:18420"/>
        <note>shared with alpha subunit</note>
    </ligand>
</feature>
<name>L7UC51_MYXSD</name>
<feature type="domain" description="TRNA-binding" evidence="17">
    <location>
        <begin position="62"/>
        <end position="171"/>
    </location>
</feature>
<dbReference type="SUPFAM" id="SSF54991">
    <property type="entry name" value="Anticodon-binding domain of PheRS"/>
    <property type="match status" value="1"/>
</dbReference>
<keyword evidence="4 15" id="KW-0963">Cytoplasm</keyword>
<comment type="catalytic activity">
    <reaction evidence="14 15">
        <text>tRNA(Phe) + L-phenylalanine + ATP = L-phenylalanyl-tRNA(Phe) + AMP + diphosphate + H(+)</text>
        <dbReference type="Rhea" id="RHEA:19413"/>
        <dbReference type="Rhea" id="RHEA-COMP:9668"/>
        <dbReference type="Rhea" id="RHEA-COMP:9699"/>
        <dbReference type="ChEBI" id="CHEBI:15378"/>
        <dbReference type="ChEBI" id="CHEBI:30616"/>
        <dbReference type="ChEBI" id="CHEBI:33019"/>
        <dbReference type="ChEBI" id="CHEBI:58095"/>
        <dbReference type="ChEBI" id="CHEBI:78442"/>
        <dbReference type="ChEBI" id="CHEBI:78531"/>
        <dbReference type="ChEBI" id="CHEBI:456215"/>
        <dbReference type="EC" id="6.1.1.20"/>
    </reaction>
</comment>
<dbReference type="Gene3D" id="3.30.56.10">
    <property type="match status" value="2"/>
</dbReference>
<dbReference type="CDD" id="cd00769">
    <property type="entry name" value="PheRS_beta_core"/>
    <property type="match status" value="1"/>
</dbReference>
<dbReference type="FunFam" id="2.40.50.140:FF:000045">
    <property type="entry name" value="Phenylalanine--tRNA ligase beta subunit"/>
    <property type="match status" value="1"/>
</dbReference>
<evidence type="ECO:0000256" key="6">
    <source>
        <dbReference type="ARBA" id="ARBA00022598"/>
    </source>
</evidence>
<feature type="domain" description="FDX-ACB" evidence="18">
    <location>
        <begin position="733"/>
        <end position="826"/>
    </location>
</feature>
<dbReference type="InterPro" id="IPR005121">
    <property type="entry name" value="Fdx_antiC-bd"/>
</dbReference>
<gene>
    <name evidence="15" type="primary">pheT</name>
    <name evidence="20" type="ordered locus">MYSTI_04356</name>
</gene>
<feature type="binding site" evidence="15">
    <location>
        <position position="485"/>
    </location>
    <ligand>
        <name>Mg(2+)</name>
        <dbReference type="ChEBI" id="CHEBI:18420"/>
        <note>shared with alpha subunit</note>
    </ligand>
</feature>
<evidence type="ECO:0000256" key="8">
    <source>
        <dbReference type="ARBA" id="ARBA00022741"/>
    </source>
</evidence>
<evidence type="ECO:0000256" key="2">
    <source>
        <dbReference type="ARBA" id="ARBA00008653"/>
    </source>
</evidence>
<dbReference type="Gene3D" id="3.30.70.380">
    <property type="entry name" value="Ferrodoxin-fold anticodon-binding domain"/>
    <property type="match status" value="1"/>
</dbReference>
<dbReference type="InterPro" id="IPR005147">
    <property type="entry name" value="tRNA_synthase_B5-dom"/>
</dbReference>
<dbReference type="NCBIfam" id="NF045760">
    <property type="entry name" value="YtpR"/>
    <property type="match status" value="1"/>
</dbReference>
<dbReference type="PROSITE" id="PS51447">
    <property type="entry name" value="FDX_ACB"/>
    <property type="match status" value="1"/>
</dbReference>
<dbReference type="InterPro" id="IPR041616">
    <property type="entry name" value="PheRS_beta_core"/>
</dbReference>
<feature type="binding site" evidence="15">
    <location>
        <position position="489"/>
    </location>
    <ligand>
        <name>Mg(2+)</name>
        <dbReference type="ChEBI" id="CHEBI:18420"/>
        <note>shared with alpha subunit</note>
    </ligand>
</feature>
<evidence type="ECO:0000256" key="10">
    <source>
        <dbReference type="ARBA" id="ARBA00022842"/>
    </source>
</evidence>
<keyword evidence="5 16" id="KW-0820">tRNA-binding</keyword>
<keyword evidence="12 15" id="KW-0648">Protein biosynthesis</keyword>
<dbReference type="InterPro" id="IPR045060">
    <property type="entry name" value="Phe-tRNA-ligase_IIc_bsu"/>
</dbReference>
<dbReference type="PROSITE" id="PS50886">
    <property type="entry name" value="TRBD"/>
    <property type="match status" value="1"/>
</dbReference>
<dbReference type="GO" id="GO:0000287">
    <property type="term" value="F:magnesium ion binding"/>
    <property type="evidence" value="ECO:0007669"/>
    <property type="project" value="UniProtKB-UniRule"/>
</dbReference>
<keyword evidence="10 15" id="KW-0460">Magnesium</keyword>
<dbReference type="GO" id="GO:0005524">
    <property type="term" value="F:ATP binding"/>
    <property type="evidence" value="ECO:0007669"/>
    <property type="project" value="UniProtKB-UniRule"/>
</dbReference>
<evidence type="ECO:0000256" key="15">
    <source>
        <dbReference type="HAMAP-Rule" id="MF_00283"/>
    </source>
</evidence>
<keyword evidence="9 15" id="KW-0067">ATP-binding</keyword>
<dbReference type="HAMAP" id="MF_00283">
    <property type="entry name" value="Phe_tRNA_synth_beta1"/>
    <property type="match status" value="1"/>
</dbReference>
<evidence type="ECO:0000256" key="3">
    <source>
        <dbReference type="ARBA" id="ARBA00011209"/>
    </source>
</evidence>
<evidence type="ECO:0000313" key="20">
    <source>
        <dbReference type="EMBL" id="AGC45653.1"/>
    </source>
</evidence>
<dbReference type="Gene3D" id="3.50.40.10">
    <property type="entry name" value="Phenylalanyl-trna Synthetase, Chain B, domain 3"/>
    <property type="match status" value="1"/>
</dbReference>
<dbReference type="SMART" id="SM00873">
    <property type="entry name" value="B3_4"/>
    <property type="match status" value="1"/>
</dbReference>
<evidence type="ECO:0000256" key="4">
    <source>
        <dbReference type="ARBA" id="ARBA00022490"/>
    </source>
</evidence>
<comment type="subunit">
    <text evidence="3 15">Tetramer of two alpha and two beta subunits.</text>
</comment>
<keyword evidence="21" id="KW-1185">Reference proteome</keyword>
<dbReference type="GO" id="GO:0009328">
    <property type="term" value="C:phenylalanine-tRNA ligase complex"/>
    <property type="evidence" value="ECO:0007669"/>
    <property type="project" value="TreeGrafter"/>
</dbReference>
<comment type="cofactor">
    <cofactor evidence="15">
        <name>Mg(2+)</name>
        <dbReference type="ChEBI" id="CHEBI:18420"/>
    </cofactor>
    <text evidence="15">Binds 2 magnesium ions per tetramer.</text>
</comment>
<accession>L7UC51</accession>
<dbReference type="InterPro" id="IPR033714">
    <property type="entry name" value="tRNA_bind_bactPheRS"/>
</dbReference>
<dbReference type="InterPro" id="IPR002547">
    <property type="entry name" value="tRNA-bd_dom"/>
</dbReference>
<evidence type="ECO:0000259" key="17">
    <source>
        <dbReference type="PROSITE" id="PS50886"/>
    </source>
</evidence>
<dbReference type="PROSITE" id="PS51483">
    <property type="entry name" value="B5"/>
    <property type="match status" value="1"/>
</dbReference>
<evidence type="ECO:0000256" key="5">
    <source>
        <dbReference type="ARBA" id="ARBA00022555"/>
    </source>
</evidence>
<dbReference type="InterPro" id="IPR020825">
    <property type="entry name" value="Phe-tRNA_synthase-like_B3/B4"/>
</dbReference>
<keyword evidence="8 15" id="KW-0547">Nucleotide-binding</keyword>
<dbReference type="FunFam" id="3.30.70.380:FF:000001">
    <property type="entry name" value="Phenylalanine--tRNA ligase beta subunit"/>
    <property type="match status" value="1"/>
</dbReference>
<dbReference type="OrthoDB" id="9805455at2"/>
<dbReference type="Pfam" id="PF01588">
    <property type="entry name" value="tRNA_bind"/>
    <property type="match status" value="1"/>
</dbReference>
<feature type="binding site" evidence="15">
    <location>
        <position position="479"/>
    </location>
    <ligand>
        <name>Mg(2+)</name>
        <dbReference type="ChEBI" id="CHEBI:18420"/>
        <note>shared with alpha subunit</note>
    </ligand>
</feature>
<evidence type="ECO:0000256" key="16">
    <source>
        <dbReference type="PROSITE-ProRule" id="PRU00209"/>
    </source>
</evidence>
<dbReference type="Proteomes" id="UP000011131">
    <property type="component" value="Chromosome"/>
</dbReference>
<reference evidence="20 21" key="1">
    <citation type="journal article" date="2013" name="Genome Announc.">
        <title>Complete genome sequence of Myxococcus stipitatus strain DSM 14675, a fruiting myxobacterium.</title>
        <authorList>
            <person name="Huntley S."/>
            <person name="Kneip S."/>
            <person name="Treuner-Lange A."/>
            <person name="Sogaard-Andersen L."/>
        </authorList>
    </citation>
    <scope>NUCLEOTIDE SEQUENCE [LARGE SCALE GENOMIC DNA]</scope>
    <source>
        <strain evidence="21">DSM 14675 / JCM 12634 / Mx s8</strain>
    </source>
</reference>
<dbReference type="SUPFAM" id="SSF46955">
    <property type="entry name" value="Putative DNA-binding domain"/>
    <property type="match status" value="1"/>
</dbReference>
<dbReference type="PATRIC" id="fig|1278073.3.peg.4422"/>
<dbReference type="Pfam" id="PF03147">
    <property type="entry name" value="FDX-ACB"/>
    <property type="match status" value="1"/>
</dbReference>
<keyword evidence="7 15" id="KW-0479">Metal-binding</keyword>
<dbReference type="Pfam" id="PF03484">
    <property type="entry name" value="B5"/>
    <property type="match status" value="1"/>
</dbReference>
<dbReference type="InterPro" id="IPR045864">
    <property type="entry name" value="aa-tRNA-synth_II/BPL/LPL"/>
</dbReference>
<evidence type="ECO:0000259" key="19">
    <source>
        <dbReference type="PROSITE" id="PS51483"/>
    </source>
</evidence>
<evidence type="ECO:0000256" key="11">
    <source>
        <dbReference type="ARBA" id="ARBA00022884"/>
    </source>
</evidence>
<dbReference type="InterPro" id="IPR036690">
    <property type="entry name" value="Fdx_antiC-bd_sf"/>
</dbReference>
<evidence type="ECO:0000256" key="14">
    <source>
        <dbReference type="ARBA" id="ARBA00049255"/>
    </source>
</evidence>
<keyword evidence="11 16" id="KW-0694">RNA-binding</keyword>
<evidence type="ECO:0000256" key="1">
    <source>
        <dbReference type="ARBA" id="ARBA00004496"/>
    </source>
</evidence>
<organism evidence="20 21">
    <name type="scientific">Myxococcus stipitatus (strain DSM 14675 / JCM 12634 / Mx s8)</name>
    <dbReference type="NCBI Taxonomy" id="1278073"/>
    <lineage>
        <taxon>Bacteria</taxon>
        <taxon>Pseudomonadati</taxon>
        <taxon>Myxococcota</taxon>
        <taxon>Myxococcia</taxon>
        <taxon>Myxococcales</taxon>
        <taxon>Cystobacterineae</taxon>
        <taxon>Myxococcaceae</taxon>
        <taxon>Myxococcus</taxon>
    </lineage>
</organism>
<evidence type="ECO:0000256" key="7">
    <source>
        <dbReference type="ARBA" id="ARBA00022723"/>
    </source>
</evidence>
<dbReference type="GO" id="GO:0000049">
    <property type="term" value="F:tRNA binding"/>
    <property type="evidence" value="ECO:0007669"/>
    <property type="project" value="UniProtKB-UniRule"/>
</dbReference>
<evidence type="ECO:0000259" key="18">
    <source>
        <dbReference type="PROSITE" id="PS51447"/>
    </source>
</evidence>
<dbReference type="SUPFAM" id="SSF55681">
    <property type="entry name" value="Class II aaRS and biotin synthetases"/>
    <property type="match status" value="1"/>
</dbReference>
<dbReference type="KEGG" id="msd:MYSTI_04356"/>
<dbReference type="GO" id="GO:0004826">
    <property type="term" value="F:phenylalanine-tRNA ligase activity"/>
    <property type="evidence" value="ECO:0007669"/>
    <property type="project" value="UniProtKB-UniRule"/>
</dbReference>
<evidence type="ECO:0000256" key="9">
    <source>
        <dbReference type="ARBA" id="ARBA00022840"/>
    </source>
</evidence>